<proteinExistence type="predicted"/>
<name>A0AAW4YFN0_9BACT</name>
<gene>
    <name evidence="1" type="ORF">LYY06_04700</name>
</gene>
<comment type="caution">
    <text evidence="1">The sequence shown here is derived from an EMBL/GenBank/DDBJ whole genome shotgun (WGS) entry which is preliminary data.</text>
</comment>
<dbReference type="Proteomes" id="UP001200307">
    <property type="component" value="Unassembled WGS sequence"/>
</dbReference>
<accession>A0AAW4YFN0</accession>
<organism evidence="1 2">
    <name type="scientific">Segatella copri</name>
    <dbReference type="NCBI Taxonomy" id="165179"/>
    <lineage>
        <taxon>Bacteria</taxon>
        <taxon>Pseudomonadati</taxon>
        <taxon>Bacteroidota</taxon>
        <taxon>Bacteroidia</taxon>
        <taxon>Bacteroidales</taxon>
        <taxon>Prevotellaceae</taxon>
        <taxon>Segatella</taxon>
    </lineage>
</organism>
<evidence type="ECO:0000313" key="1">
    <source>
        <dbReference type="EMBL" id="MCE4121566.1"/>
    </source>
</evidence>
<dbReference type="AlphaFoldDB" id="A0AAW4YFN0"/>
<evidence type="ECO:0000313" key="2">
    <source>
        <dbReference type="Proteomes" id="UP001200307"/>
    </source>
</evidence>
<dbReference type="RefSeq" id="WP_233338820.1">
    <property type="nucleotide sequence ID" value="NZ_JAJTVO010000006.1"/>
</dbReference>
<dbReference type="EMBL" id="JAJTVO010000006">
    <property type="protein sequence ID" value="MCE4121566.1"/>
    <property type="molecule type" value="Genomic_DNA"/>
</dbReference>
<sequence>MKNIIKKFLQRSKNGKKNTVTTLQPIDGHEEYRVPLSVINISFIFCTKEDLFSSAKIQIIAEELNVDPAIVKEDLGRVLDTTISDVLCCIEYPYVEEYYRDSYYSFYSRKHKEYNRNCFRISFFKPVVTEENFYDIEMGENFLGYVVLRPTPKRIIGYTFLSPRIYLHNNYSICLCKRTISVMGRLLETTGFPFCGQDGEMNQCAENAIVILFDYFSRRYNKYSRVLPSQIADITYNNLSNRNQPSIGLDMDNVGSVIENMYMATRRYVKVPDSDICREDHKFSQDEFNGLLQIYIESGLPIYASTSTHAFLIVGRENKFFYNGAKVVCMNDNKKPYSFRETTDDIEEFIVPVAENILLNAEQLNPDKTISELKKLFPNICFLSQEHEYYHRIFLTTSRSYKAYLASSPLTMLNKNLSICTAMPRYIWVCESYKKDELQNEIISNYADLITVVDATDYAYGCNHLLMVKTLDKLIIPTTDRTRLQRKTYSIFDSSEKMKPFMRNLKGLHTSWKD</sequence>
<protein>
    <submittedName>
        <fullName evidence="1">Uncharacterized protein</fullName>
    </submittedName>
</protein>
<reference evidence="1" key="1">
    <citation type="submission" date="2021-12" db="EMBL/GenBank/DDBJ databases">
        <authorList>
            <person name="Lv X."/>
        </authorList>
    </citation>
    <scope>NUCLEOTIDE SEQUENCE</scope>
    <source>
        <strain evidence="1">HF2106</strain>
    </source>
</reference>